<comment type="similarity">
    <text evidence="1">Belongs to the sigma-70 factor family. ECF subfamily.</text>
</comment>
<evidence type="ECO:0000256" key="1">
    <source>
        <dbReference type="ARBA" id="ARBA00010641"/>
    </source>
</evidence>
<keyword evidence="2" id="KW-0805">Transcription regulation</keyword>
<evidence type="ECO:0008006" key="10">
    <source>
        <dbReference type="Google" id="ProtNLM"/>
    </source>
</evidence>
<comment type="caution">
    <text evidence="8">The sequence shown here is derived from an EMBL/GenBank/DDBJ whole genome shotgun (WGS) entry which is preliminary data.</text>
</comment>
<evidence type="ECO:0000259" key="7">
    <source>
        <dbReference type="Pfam" id="PF08281"/>
    </source>
</evidence>
<feature type="domain" description="RNA polymerase sigma factor 70 region 4 type 2" evidence="7">
    <location>
        <begin position="125"/>
        <end position="176"/>
    </location>
</feature>
<dbReference type="SUPFAM" id="SSF88659">
    <property type="entry name" value="Sigma3 and sigma4 domains of RNA polymerase sigma factors"/>
    <property type="match status" value="1"/>
</dbReference>
<dbReference type="InterPro" id="IPR039425">
    <property type="entry name" value="RNA_pol_sigma-70-like"/>
</dbReference>
<keyword evidence="5" id="KW-0804">Transcription</keyword>
<dbReference type="InterPro" id="IPR007627">
    <property type="entry name" value="RNA_pol_sigma70_r2"/>
</dbReference>
<protein>
    <recommendedName>
        <fullName evidence="10">RNA polymerase subunit sigma-24</fullName>
    </recommendedName>
</protein>
<dbReference type="PANTHER" id="PTHR43133">
    <property type="entry name" value="RNA POLYMERASE ECF-TYPE SIGMA FACTO"/>
    <property type="match status" value="1"/>
</dbReference>
<keyword evidence="3" id="KW-0731">Sigma factor</keyword>
<feature type="domain" description="RNA polymerase sigma-70 region 2" evidence="6">
    <location>
        <begin position="25"/>
        <end position="90"/>
    </location>
</feature>
<dbReference type="Pfam" id="PF08281">
    <property type="entry name" value="Sigma70_r4_2"/>
    <property type="match status" value="1"/>
</dbReference>
<gene>
    <name evidence="8" type="ORF">A3F54_04740</name>
</gene>
<dbReference type="InterPro" id="IPR013249">
    <property type="entry name" value="RNA_pol_sigma70_r4_t2"/>
</dbReference>
<dbReference type="InterPro" id="IPR036388">
    <property type="entry name" value="WH-like_DNA-bd_sf"/>
</dbReference>
<sequence>MLDKQAEQELVTAAQSGDENAIITLYDVYLPAIYRFLFAQTGNKEDAEDIAQDTLTEAFRSLKKFRGQARFKNWLYQIAKFKLADWWRAKYKQPIVPLEDFCPVATQPDMFFDEDHSVLDNMKQDQIQKILEDLPDNYKRVLEYRFLKNFSLKETAIHMNTTEGNIKVMQFRALKKAAQLFSPTL</sequence>
<evidence type="ECO:0000313" key="9">
    <source>
        <dbReference type="Proteomes" id="UP000176952"/>
    </source>
</evidence>
<dbReference type="Proteomes" id="UP000176952">
    <property type="component" value="Unassembled WGS sequence"/>
</dbReference>
<dbReference type="AlphaFoldDB" id="A0A1G2AZH5"/>
<dbReference type="InterPro" id="IPR013324">
    <property type="entry name" value="RNA_pol_sigma_r3/r4-like"/>
</dbReference>
<dbReference type="Pfam" id="PF04542">
    <property type="entry name" value="Sigma70_r2"/>
    <property type="match status" value="1"/>
</dbReference>
<dbReference type="Gene3D" id="1.10.10.10">
    <property type="entry name" value="Winged helix-like DNA-binding domain superfamily/Winged helix DNA-binding domain"/>
    <property type="match status" value="1"/>
</dbReference>
<dbReference type="GO" id="GO:0006352">
    <property type="term" value="P:DNA-templated transcription initiation"/>
    <property type="evidence" value="ECO:0007669"/>
    <property type="project" value="InterPro"/>
</dbReference>
<accession>A0A1G2AZH5</accession>
<dbReference type="GO" id="GO:0016987">
    <property type="term" value="F:sigma factor activity"/>
    <property type="evidence" value="ECO:0007669"/>
    <property type="project" value="UniProtKB-KW"/>
</dbReference>
<keyword evidence="4" id="KW-0238">DNA-binding</keyword>
<dbReference type="SUPFAM" id="SSF88946">
    <property type="entry name" value="Sigma2 domain of RNA polymerase sigma factors"/>
    <property type="match status" value="1"/>
</dbReference>
<organism evidence="8 9">
    <name type="scientific">Candidatus Kerfeldbacteria bacterium RIFCSPHIGHO2_12_FULL_48_17</name>
    <dbReference type="NCBI Taxonomy" id="1798542"/>
    <lineage>
        <taxon>Bacteria</taxon>
        <taxon>Candidatus Kerfeldiibacteriota</taxon>
    </lineage>
</organism>
<dbReference type="InterPro" id="IPR013325">
    <property type="entry name" value="RNA_pol_sigma_r2"/>
</dbReference>
<evidence type="ECO:0000256" key="4">
    <source>
        <dbReference type="ARBA" id="ARBA00023125"/>
    </source>
</evidence>
<dbReference type="PANTHER" id="PTHR43133:SF8">
    <property type="entry name" value="RNA POLYMERASE SIGMA FACTOR HI_1459-RELATED"/>
    <property type="match status" value="1"/>
</dbReference>
<name>A0A1G2AZH5_9BACT</name>
<evidence type="ECO:0000256" key="2">
    <source>
        <dbReference type="ARBA" id="ARBA00023015"/>
    </source>
</evidence>
<evidence type="ECO:0000256" key="3">
    <source>
        <dbReference type="ARBA" id="ARBA00023082"/>
    </source>
</evidence>
<evidence type="ECO:0000256" key="5">
    <source>
        <dbReference type="ARBA" id="ARBA00023163"/>
    </source>
</evidence>
<proteinExistence type="inferred from homology"/>
<evidence type="ECO:0000313" key="8">
    <source>
        <dbReference type="EMBL" id="OGY81849.1"/>
    </source>
</evidence>
<dbReference type="EMBL" id="MHKD01000041">
    <property type="protein sequence ID" value="OGY81849.1"/>
    <property type="molecule type" value="Genomic_DNA"/>
</dbReference>
<dbReference type="InterPro" id="IPR014284">
    <property type="entry name" value="RNA_pol_sigma-70_dom"/>
</dbReference>
<dbReference type="Gene3D" id="1.10.1740.10">
    <property type="match status" value="1"/>
</dbReference>
<dbReference type="STRING" id="1798542.A3F54_04740"/>
<reference evidence="8 9" key="1">
    <citation type="journal article" date="2016" name="Nat. Commun.">
        <title>Thousands of microbial genomes shed light on interconnected biogeochemical processes in an aquifer system.</title>
        <authorList>
            <person name="Anantharaman K."/>
            <person name="Brown C.T."/>
            <person name="Hug L.A."/>
            <person name="Sharon I."/>
            <person name="Castelle C.J."/>
            <person name="Probst A.J."/>
            <person name="Thomas B.C."/>
            <person name="Singh A."/>
            <person name="Wilkins M.J."/>
            <person name="Karaoz U."/>
            <person name="Brodie E.L."/>
            <person name="Williams K.H."/>
            <person name="Hubbard S.S."/>
            <person name="Banfield J.F."/>
        </authorList>
    </citation>
    <scope>NUCLEOTIDE SEQUENCE [LARGE SCALE GENOMIC DNA]</scope>
</reference>
<dbReference type="GO" id="GO:0003677">
    <property type="term" value="F:DNA binding"/>
    <property type="evidence" value="ECO:0007669"/>
    <property type="project" value="UniProtKB-KW"/>
</dbReference>
<dbReference type="NCBIfam" id="TIGR02937">
    <property type="entry name" value="sigma70-ECF"/>
    <property type="match status" value="1"/>
</dbReference>
<dbReference type="CDD" id="cd06171">
    <property type="entry name" value="Sigma70_r4"/>
    <property type="match status" value="1"/>
</dbReference>
<evidence type="ECO:0000259" key="6">
    <source>
        <dbReference type="Pfam" id="PF04542"/>
    </source>
</evidence>